<dbReference type="GO" id="GO:0004523">
    <property type="term" value="F:RNA-DNA hybrid ribonuclease activity"/>
    <property type="evidence" value="ECO:0007669"/>
    <property type="project" value="UniProtKB-EC"/>
</dbReference>
<gene>
    <name evidence="4" type="ORF">WMY93_029871</name>
</gene>
<evidence type="ECO:0000313" key="4">
    <source>
        <dbReference type="EMBL" id="KAK7881462.1"/>
    </source>
</evidence>
<dbReference type="CDD" id="cd01650">
    <property type="entry name" value="RT_nLTR_like"/>
    <property type="match status" value="1"/>
</dbReference>
<name>A0AAW0ML22_9GOBI</name>
<dbReference type="PROSITE" id="PS50878">
    <property type="entry name" value="RT_POL"/>
    <property type="match status" value="1"/>
</dbReference>
<dbReference type="Pfam" id="PF00078">
    <property type="entry name" value="RVT_1"/>
    <property type="match status" value="1"/>
</dbReference>
<evidence type="ECO:0000256" key="2">
    <source>
        <dbReference type="ARBA" id="ARBA00012180"/>
    </source>
</evidence>
<dbReference type="SUPFAM" id="SSF56672">
    <property type="entry name" value="DNA/RNA polymerases"/>
    <property type="match status" value="1"/>
</dbReference>
<accession>A0AAW0ML22</accession>
<dbReference type="PANTHER" id="PTHR19446">
    <property type="entry name" value="REVERSE TRANSCRIPTASES"/>
    <property type="match status" value="1"/>
</dbReference>
<protein>
    <recommendedName>
        <fullName evidence="2">ribonuclease H</fullName>
        <ecNumber evidence="2">3.1.26.4</ecNumber>
    </recommendedName>
</protein>
<keyword evidence="5" id="KW-1185">Reference proteome</keyword>
<dbReference type="InterPro" id="IPR043128">
    <property type="entry name" value="Rev_trsase/Diguanyl_cyclase"/>
</dbReference>
<comment type="caution">
    <text evidence="4">The sequence shown here is derived from an EMBL/GenBank/DDBJ whole genome shotgun (WGS) entry which is preliminary data.</text>
</comment>
<proteinExistence type="inferred from homology"/>
<dbReference type="Gene3D" id="3.30.70.270">
    <property type="match status" value="1"/>
</dbReference>
<feature type="domain" description="Reverse transcriptase" evidence="3">
    <location>
        <begin position="1"/>
        <end position="240"/>
    </location>
</feature>
<sequence>MRSAHTTPIPKTCNKKAVPLLKNWRPITVGSVVYRTFMGILAERMGEACPPHPRQRGFIQGPGCAENISVIKSIHTAAKRRSRSLGAVFIDLARAFDSVAHNLIRGVLNAKGLDQLVVKLIGSAYANSCTQIKTSSGFTAPIQLKSGVKQGDSLSPILFNLCLDPLMYALEKEVVGAQFGRELAIPSISYADDLVILGESHPELQKALDVLTIYLERVGLSANPAKCHSLLLSTQSGRVLLTTVHTSHCKVIPSKQQSQAIKSNTLASFLTHGKGSRQMIRSAY</sequence>
<dbReference type="EMBL" id="JBBPFD010000022">
    <property type="protein sequence ID" value="KAK7881462.1"/>
    <property type="molecule type" value="Genomic_DNA"/>
</dbReference>
<organism evidence="4 5">
    <name type="scientific">Mugilogobius chulae</name>
    <name type="common">yellowstripe goby</name>
    <dbReference type="NCBI Taxonomy" id="88201"/>
    <lineage>
        <taxon>Eukaryota</taxon>
        <taxon>Metazoa</taxon>
        <taxon>Chordata</taxon>
        <taxon>Craniata</taxon>
        <taxon>Vertebrata</taxon>
        <taxon>Euteleostomi</taxon>
        <taxon>Actinopterygii</taxon>
        <taxon>Neopterygii</taxon>
        <taxon>Teleostei</taxon>
        <taxon>Neoteleostei</taxon>
        <taxon>Acanthomorphata</taxon>
        <taxon>Gobiaria</taxon>
        <taxon>Gobiiformes</taxon>
        <taxon>Gobioidei</taxon>
        <taxon>Gobiidae</taxon>
        <taxon>Gobionellinae</taxon>
        <taxon>Mugilogobius</taxon>
    </lineage>
</organism>
<dbReference type="InterPro" id="IPR000477">
    <property type="entry name" value="RT_dom"/>
</dbReference>
<dbReference type="EC" id="3.1.26.4" evidence="2"/>
<reference evidence="5" key="1">
    <citation type="submission" date="2024-04" db="EMBL/GenBank/DDBJ databases">
        <title>Salinicola lusitanus LLJ914,a marine bacterium isolated from the Okinawa Trough.</title>
        <authorList>
            <person name="Li J."/>
        </authorList>
    </citation>
    <scope>NUCLEOTIDE SEQUENCE [LARGE SCALE GENOMIC DNA]</scope>
</reference>
<comment type="similarity">
    <text evidence="1">Belongs to the beta type-B retroviral polymerase family. HERV class-II K(HML-2) pol subfamily.</text>
</comment>
<dbReference type="Proteomes" id="UP001460270">
    <property type="component" value="Unassembled WGS sequence"/>
</dbReference>
<evidence type="ECO:0000313" key="5">
    <source>
        <dbReference type="Proteomes" id="UP001460270"/>
    </source>
</evidence>
<dbReference type="AlphaFoldDB" id="A0AAW0ML22"/>
<dbReference type="InterPro" id="IPR043502">
    <property type="entry name" value="DNA/RNA_pol_sf"/>
</dbReference>
<evidence type="ECO:0000256" key="1">
    <source>
        <dbReference type="ARBA" id="ARBA00010879"/>
    </source>
</evidence>
<evidence type="ECO:0000259" key="3">
    <source>
        <dbReference type="PROSITE" id="PS50878"/>
    </source>
</evidence>